<feature type="domain" description="Pyrroline-5-carboxylate reductase catalytic N-terminal" evidence="1">
    <location>
        <begin position="3"/>
        <end position="87"/>
    </location>
</feature>
<protein>
    <submittedName>
        <fullName evidence="3">DUF2520 domain-containing protein</fullName>
    </submittedName>
</protein>
<dbReference type="InterPro" id="IPR018931">
    <property type="entry name" value="DUF2520"/>
</dbReference>
<dbReference type="Gene3D" id="1.10.1040.20">
    <property type="entry name" value="ProC-like, C-terminal domain"/>
    <property type="match status" value="1"/>
</dbReference>
<dbReference type="RefSeq" id="WP_345076731.1">
    <property type="nucleotide sequence ID" value="NZ_BAABFA010000001.1"/>
</dbReference>
<dbReference type="Gene3D" id="3.40.50.720">
    <property type="entry name" value="NAD(P)-binding Rossmann-like Domain"/>
    <property type="match status" value="1"/>
</dbReference>
<name>A0ABP8N562_9BACT</name>
<feature type="domain" description="DUF2520" evidence="2">
    <location>
        <begin position="125"/>
        <end position="249"/>
    </location>
</feature>
<dbReference type="InterPro" id="IPR036291">
    <property type="entry name" value="NAD(P)-bd_dom_sf"/>
</dbReference>
<dbReference type="InterPro" id="IPR008927">
    <property type="entry name" value="6-PGluconate_DH-like_C_sf"/>
</dbReference>
<dbReference type="InterPro" id="IPR037108">
    <property type="entry name" value="TM1727-like_C_sf"/>
</dbReference>
<dbReference type="Pfam" id="PF10728">
    <property type="entry name" value="DUF2520"/>
    <property type="match status" value="1"/>
</dbReference>
<sequence length="258" mass="28250">MTFTIIGTGNMAWFIGTRLVAARHLCKGVFGRNEAAVKRLSEGLLSNKHGDLAAARDTEADVCFIAVTDDAIAEVAAKLNYKKTVLVHTAGAVQLDVLQNAAPDSAILWPVYSISGSNPPSHRNIPIAWEASSPKAEKYALSLGHVITDILFEAKYDQRKWLHLSAVISNNFTNHLMTICERICAENALPFSALEPIIEQTFSRFRQAAPSTVQTGPAIRGDVKTITEQTELLAGHEDWQKIYTAITESIQKTHPEKG</sequence>
<dbReference type="Proteomes" id="UP001500067">
    <property type="component" value="Unassembled WGS sequence"/>
</dbReference>
<reference evidence="4" key="1">
    <citation type="journal article" date="2019" name="Int. J. Syst. Evol. Microbiol.">
        <title>The Global Catalogue of Microorganisms (GCM) 10K type strain sequencing project: providing services to taxonomists for standard genome sequencing and annotation.</title>
        <authorList>
            <consortium name="The Broad Institute Genomics Platform"/>
            <consortium name="The Broad Institute Genome Sequencing Center for Infectious Disease"/>
            <person name="Wu L."/>
            <person name="Ma J."/>
        </authorList>
    </citation>
    <scope>NUCLEOTIDE SEQUENCE [LARGE SCALE GENOMIC DNA]</scope>
    <source>
        <strain evidence="4">JCM 32105</strain>
    </source>
</reference>
<dbReference type="PANTHER" id="PTHR40459">
    <property type="entry name" value="CONSERVED HYPOTHETICAL ALANINE AND LEUCINE RICH PROTEIN"/>
    <property type="match status" value="1"/>
</dbReference>
<comment type="caution">
    <text evidence="3">The sequence shown here is derived from an EMBL/GenBank/DDBJ whole genome shotgun (WGS) entry which is preliminary data.</text>
</comment>
<dbReference type="SUPFAM" id="SSF48179">
    <property type="entry name" value="6-phosphogluconate dehydrogenase C-terminal domain-like"/>
    <property type="match status" value="1"/>
</dbReference>
<evidence type="ECO:0000313" key="3">
    <source>
        <dbReference type="EMBL" id="GAA4459479.1"/>
    </source>
</evidence>
<proteinExistence type="predicted"/>
<evidence type="ECO:0000259" key="1">
    <source>
        <dbReference type="Pfam" id="PF03807"/>
    </source>
</evidence>
<keyword evidence="4" id="KW-1185">Reference proteome</keyword>
<dbReference type="Pfam" id="PF03807">
    <property type="entry name" value="F420_oxidored"/>
    <property type="match status" value="1"/>
</dbReference>
<evidence type="ECO:0000259" key="2">
    <source>
        <dbReference type="Pfam" id="PF10728"/>
    </source>
</evidence>
<dbReference type="PANTHER" id="PTHR40459:SF1">
    <property type="entry name" value="CONSERVED HYPOTHETICAL ALANINE AND LEUCINE RICH PROTEIN"/>
    <property type="match status" value="1"/>
</dbReference>
<dbReference type="InterPro" id="IPR028939">
    <property type="entry name" value="P5C_Rdtase_cat_N"/>
</dbReference>
<organism evidence="3 4">
    <name type="scientific">Nemorincola caseinilytica</name>
    <dbReference type="NCBI Taxonomy" id="2054315"/>
    <lineage>
        <taxon>Bacteria</taxon>
        <taxon>Pseudomonadati</taxon>
        <taxon>Bacteroidota</taxon>
        <taxon>Chitinophagia</taxon>
        <taxon>Chitinophagales</taxon>
        <taxon>Chitinophagaceae</taxon>
        <taxon>Nemorincola</taxon>
    </lineage>
</organism>
<gene>
    <name evidence="3" type="ORF">GCM10023093_00530</name>
</gene>
<accession>A0ABP8N562</accession>
<dbReference type="EMBL" id="BAABFA010000001">
    <property type="protein sequence ID" value="GAA4459479.1"/>
    <property type="molecule type" value="Genomic_DNA"/>
</dbReference>
<evidence type="ECO:0000313" key="4">
    <source>
        <dbReference type="Proteomes" id="UP001500067"/>
    </source>
</evidence>
<dbReference type="SUPFAM" id="SSF51735">
    <property type="entry name" value="NAD(P)-binding Rossmann-fold domains"/>
    <property type="match status" value="1"/>
</dbReference>